<sequence>MPERYHAMALRSPSQHPDFEGTVVDHKKSKSPVRYLDLFLKACIVAMMIAIAALTFYQVVMRYGFNRSSSWSEEAIRFIFIWCSFLSIAMGVRDKIHIGIDIIVNLFNEKLRTMIEIVGNLCIMSFSGYLVFYGSKVVMATRLQTSPALGIPMSWIYASVPIMGALILLYCIIEIFNSQNRLRLIRKGA</sequence>
<gene>
    <name evidence="11" type="ORF">C1H70_04725</name>
</gene>
<evidence type="ECO:0000256" key="4">
    <source>
        <dbReference type="ARBA" id="ARBA00022519"/>
    </source>
</evidence>
<evidence type="ECO:0000313" key="11">
    <source>
        <dbReference type="EMBL" id="PMR81700.1"/>
    </source>
</evidence>
<evidence type="ECO:0000256" key="2">
    <source>
        <dbReference type="ARBA" id="ARBA00022448"/>
    </source>
</evidence>
<comment type="caution">
    <text evidence="11">The sequence shown here is derived from an EMBL/GenBank/DDBJ whole genome shotgun (WGS) entry which is preliminary data.</text>
</comment>
<keyword evidence="5 9" id="KW-0812">Transmembrane</keyword>
<comment type="function">
    <text evidence="9">Part of the tripartite ATP-independent periplasmic (TRAP) transport system.</text>
</comment>
<dbReference type="PANTHER" id="PTHR35011">
    <property type="entry name" value="2,3-DIKETO-L-GULONATE TRAP TRANSPORTER SMALL PERMEASE PROTEIN YIAM"/>
    <property type="match status" value="1"/>
</dbReference>
<comment type="subunit">
    <text evidence="9">The complex comprises the extracytoplasmic solute receptor protein and the two transmembrane proteins.</text>
</comment>
<dbReference type="InterPro" id="IPR007387">
    <property type="entry name" value="TRAP_DctQ"/>
</dbReference>
<dbReference type="Pfam" id="PF04290">
    <property type="entry name" value="DctQ"/>
    <property type="match status" value="1"/>
</dbReference>
<keyword evidence="4 9" id="KW-0997">Cell inner membrane</keyword>
<dbReference type="GO" id="GO:0015740">
    <property type="term" value="P:C4-dicarboxylate transport"/>
    <property type="evidence" value="ECO:0007669"/>
    <property type="project" value="TreeGrafter"/>
</dbReference>
<dbReference type="RefSeq" id="WP_102587185.1">
    <property type="nucleotide sequence ID" value="NZ_BNAE01000003.1"/>
</dbReference>
<evidence type="ECO:0000256" key="1">
    <source>
        <dbReference type="ARBA" id="ARBA00004429"/>
    </source>
</evidence>
<feature type="transmembrane region" description="Helical" evidence="9">
    <location>
        <begin position="113"/>
        <end position="135"/>
    </location>
</feature>
<accession>A0A2N7UMM1</accession>
<dbReference type="EMBL" id="PNRG01000008">
    <property type="protein sequence ID" value="PMR81700.1"/>
    <property type="molecule type" value="Genomic_DNA"/>
</dbReference>
<keyword evidence="2 9" id="KW-0813">Transport</keyword>
<evidence type="ECO:0000256" key="6">
    <source>
        <dbReference type="ARBA" id="ARBA00022989"/>
    </source>
</evidence>
<reference evidence="11 12" key="1">
    <citation type="submission" date="2018-01" db="EMBL/GenBank/DDBJ databases">
        <title>Halomonas endophytica sp. nov., isolated from storage liquid in the stems of Populus euphratica.</title>
        <authorList>
            <person name="Chen C."/>
        </authorList>
    </citation>
    <scope>NUCLEOTIDE SEQUENCE [LARGE SCALE GENOMIC DNA]</scope>
    <source>
        <strain evidence="11 12">BZ-SZ-XJ27</strain>
    </source>
</reference>
<feature type="transmembrane region" description="Helical" evidence="9">
    <location>
        <begin position="155"/>
        <end position="176"/>
    </location>
</feature>
<proteinExistence type="inferred from homology"/>
<dbReference type="Proteomes" id="UP000235547">
    <property type="component" value="Unassembled WGS sequence"/>
</dbReference>
<keyword evidence="12" id="KW-1185">Reference proteome</keyword>
<evidence type="ECO:0000256" key="8">
    <source>
        <dbReference type="ARBA" id="ARBA00038436"/>
    </source>
</evidence>
<dbReference type="OrthoDB" id="9791324at2"/>
<evidence type="ECO:0000259" key="10">
    <source>
        <dbReference type="Pfam" id="PF04290"/>
    </source>
</evidence>
<dbReference type="GO" id="GO:0005886">
    <property type="term" value="C:plasma membrane"/>
    <property type="evidence" value="ECO:0007669"/>
    <property type="project" value="UniProtKB-SubCell"/>
</dbReference>
<keyword evidence="3" id="KW-1003">Cell membrane</keyword>
<feature type="domain" description="Tripartite ATP-independent periplasmic transporters DctQ component" evidence="10">
    <location>
        <begin position="51"/>
        <end position="178"/>
    </location>
</feature>
<keyword evidence="7 9" id="KW-0472">Membrane</keyword>
<dbReference type="InterPro" id="IPR055348">
    <property type="entry name" value="DctQ"/>
</dbReference>
<keyword evidence="6 9" id="KW-1133">Transmembrane helix</keyword>
<comment type="similarity">
    <text evidence="8 9">Belongs to the TRAP transporter small permease family.</text>
</comment>
<evidence type="ECO:0000256" key="5">
    <source>
        <dbReference type="ARBA" id="ARBA00022692"/>
    </source>
</evidence>
<evidence type="ECO:0000313" key="12">
    <source>
        <dbReference type="Proteomes" id="UP000235547"/>
    </source>
</evidence>
<dbReference type="PANTHER" id="PTHR35011:SF2">
    <property type="entry name" value="2,3-DIKETO-L-GULONATE TRAP TRANSPORTER SMALL PERMEASE PROTEIN YIAM"/>
    <property type="match status" value="1"/>
</dbReference>
<evidence type="ECO:0000256" key="7">
    <source>
        <dbReference type="ARBA" id="ARBA00023136"/>
    </source>
</evidence>
<organism evidence="11 12">
    <name type="scientific">Halomonas urumqiensis</name>
    <dbReference type="NCBI Taxonomy" id="1684789"/>
    <lineage>
        <taxon>Bacteria</taxon>
        <taxon>Pseudomonadati</taxon>
        <taxon>Pseudomonadota</taxon>
        <taxon>Gammaproteobacteria</taxon>
        <taxon>Oceanospirillales</taxon>
        <taxon>Halomonadaceae</taxon>
        <taxon>Halomonas</taxon>
    </lineage>
</organism>
<comment type="subcellular location">
    <subcellularLocation>
        <location evidence="1 9">Cell inner membrane</location>
        <topology evidence="1 9">Multi-pass membrane protein</topology>
    </subcellularLocation>
</comment>
<evidence type="ECO:0000256" key="3">
    <source>
        <dbReference type="ARBA" id="ARBA00022475"/>
    </source>
</evidence>
<dbReference type="GO" id="GO:0022857">
    <property type="term" value="F:transmembrane transporter activity"/>
    <property type="evidence" value="ECO:0007669"/>
    <property type="project" value="UniProtKB-UniRule"/>
</dbReference>
<feature type="transmembrane region" description="Helical" evidence="9">
    <location>
        <begin position="38"/>
        <end position="60"/>
    </location>
</feature>
<dbReference type="AlphaFoldDB" id="A0A2N7UMM1"/>
<name>A0A2N7UMM1_9GAMM</name>
<protein>
    <recommendedName>
        <fullName evidence="9">TRAP transporter small permease protein</fullName>
    </recommendedName>
</protein>
<feature type="transmembrane region" description="Helical" evidence="9">
    <location>
        <begin position="75"/>
        <end position="92"/>
    </location>
</feature>
<evidence type="ECO:0000256" key="9">
    <source>
        <dbReference type="RuleBase" id="RU369079"/>
    </source>
</evidence>